<dbReference type="Pfam" id="PF00378">
    <property type="entry name" value="ECH_1"/>
    <property type="match status" value="1"/>
</dbReference>
<dbReference type="InterPro" id="IPR029045">
    <property type="entry name" value="ClpP/crotonase-like_dom_sf"/>
</dbReference>
<dbReference type="CDD" id="cd06558">
    <property type="entry name" value="crotonase-like"/>
    <property type="match status" value="1"/>
</dbReference>
<name>A0A2A4HSS2_9SPHN</name>
<dbReference type="Gene3D" id="1.10.12.10">
    <property type="entry name" value="Lyase 2-enoyl-coa Hydratase, Chain A, domain 2"/>
    <property type="match status" value="1"/>
</dbReference>
<evidence type="ECO:0000256" key="3">
    <source>
        <dbReference type="ARBA" id="ARBA00023239"/>
    </source>
</evidence>
<dbReference type="Proteomes" id="UP000218784">
    <property type="component" value="Unassembled WGS sequence"/>
</dbReference>
<dbReference type="SUPFAM" id="SSF52096">
    <property type="entry name" value="ClpP/crotonase"/>
    <property type="match status" value="1"/>
</dbReference>
<evidence type="ECO:0000256" key="2">
    <source>
        <dbReference type="ARBA" id="ARBA00023098"/>
    </source>
</evidence>
<comment type="similarity">
    <text evidence="1">Belongs to the enoyl-CoA hydratase/isomerase family.</text>
</comment>
<dbReference type="GO" id="GO:0006635">
    <property type="term" value="P:fatty acid beta-oxidation"/>
    <property type="evidence" value="ECO:0007669"/>
    <property type="project" value="TreeGrafter"/>
</dbReference>
<proteinExistence type="inferred from homology"/>
<reference evidence="4 5" key="1">
    <citation type="submission" date="2017-09" db="EMBL/GenBank/DDBJ databases">
        <title>Sphingomonas ginsenosidimutans KACC 14949, whole genome shotgun sequence.</title>
        <authorList>
            <person name="Feng G."/>
            <person name="Zhu H."/>
        </authorList>
    </citation>
    <scope>NUCLEOTIDE SEQUENCE [LARGE SCALE GENOMIC DNA]</scope>
    <source>
        <strain evidence="4 5">KACC 14949</strain>
    </source>
</reference>
<protein>
    <submittedName>
        <fullName evidence="4">Enoyl-CoA hydratase</fullName>
        <ecNumber evidence="4">4.2.1.17</ecNumber>
    </submittedName>
</protein>
<keyword evidence="2" id="KW-0443">Lipid metabolism</keyword>
<evidence type="ECO:0000256" key="1">
    <source>
        <dbReference type="ARBA" id="ARBA00005254"/>
    </source>
</evidence>
<dbReference type="PANTHER" id="PTHR11941">
    <property type="entry name" value="ENOYL-COA HYDRATASE-RELATED"/>
    <property type="match status" value="1"/>
</dbReference>
<dbReference type="AlphaFoldDB" id="A0A2A4HSS2"/>
<dbReference type="EMBL" id="NWVD01000016">
    <property type="protein sequence ID" value="PCG07576.1"/>
    <property type="molecule type" value="Genomic_DNA"/>
</dbReference>
<dbReference type="Gene3D" id="3.90.226.10">
    <property type="entry name" value="2-enoyl-CoA Hydratase, Chain A, domain 1"/>
    <property type="match status" value="1"/>
</dbReference>
<organism evidence="4 5">
    <name type="scientific">Sphingomonas ginsenosidimutans</name>
    <dbReference type="NCBI Taxonomy" id="862134"/>
    <lineage>
        <taxon>Bacteria</taxon>
        <taxon>Pseudomonadati</taxon>
        <taxon>Pseudomonadota</taxon>
        <taxon>Alphaproteobacteria</taxon>
        <taxon>Sphingomonadales</taxon>
        <taxon>Sphingomonadaceae</taxon>
        <taxon>Sphingomonas</taxon>
    </lineage>
</organism>
<keyword evidence="5" id="KW-1185">Reference proteome</keyword>
<dbReference type="PANTHER" id="PTHR11941:SF169">
    <property type="entry name" value="(7AS)-7A-METHYL-1,5-DIOXO-2,3,5,6,7,7A-HEXAHYDRO-1H-INDENE-CARBOXYL-COA HYDROLASE"/>
    <property type="match status" value="1"/>
</dbReference>
<accession>A0A2A4HSS2</accession>
<dbReference type="EC" id="4.2.1.17" evidence="4"/>
<sequence>MTDSAAWMKTDGHVAIVHLNRPAARNALDPRMLVELADCWIRVRDDADIRVAVVTGTGGAFCSGADLGRLIPLVSGGRPPEDEWDRRVLADRDILGTALLRTFDVVKPVIAAINGHAIAGGMELVQGTDLRIASSAARFGVQEVKWAIFPGGGSTVRLPRQLPFARAMELLLTGDLIDAGTALDYGFLNGVVAPEEVLPAALDLARRIAANGPIAVQAIRASARACLGRPESEAMEMESRFAAPVFRTEDAREGPRAFMEKRAPVFRGR</sequence>
<dbReference type="GO" id="GO:0004300">
    <property type="term" value="F:enoyl-CoA hydratase activity"/>
    <property type="evidence" value="ECO:0007669"/>
    <property type="project" value="UniProtKB-EC"/>
</dbReference>
<dbReference type="InterPro" id="IPR001753">
    <property type="entry name" value="Enoyl-CoA_hydra/iso"/>
</dbReference>
<comment type="caution">
    <text evidence="4">The sequence shown here is derived from an EMBL/GenBank/DDBJ whole genome shotgun (WGS) entry which is preliminary data.</text>
</comment>
<evidence type="ECO:0000313" key="5">
    <source>
        <dbReference type="Proteomes" id="UP000218784"/>
    </source>
</evidence>
<evidence type="ECO:0000313" key="4">
    <source>
        <dbReference type="EMBL" id="PCG07576.1"/>
    </source>
</evidence>
<dbReference type="RefSeq" id="WP_066707287.1">
    <property type="nucleotide sequence ID" value="NZ_NWVD01000016.1"/>
</dbReference>
<gene>
    <name evidence="4" type="ORF">COA17_17610</name>
</gene>
<keyword evidence="3 4" id="KW-0456">Lyase</keyword>
<dbReference type="InterPro" id="IPR014748">
    <property type="entry name" value="Enoyl-CoA_hydra_C"/>
</dbReference>